<dbReference type="Gene3D" id="3.90.180.10">
    <property type="entry name" value="Medium-chain alcohol dehydrogenases, catalytic domain"/>
    <property type="match status" value="1"/>
</dbReference>
<sequence length="215" mass="23851">MLITGVATPAGLSAIQLARLVRVGRIVATCDAKDMDPKTEEGSLRKWDKARFTVVLDLMGGDTLTRAWKLVAADGKILSVAANALMARPDLVEPRINYLRDFRQVVLKLPDSELPGKLIKELEVYGDEALLRQSDFTDEDVRKAYTEDPDEPEPFEFARWLSTAGSNDPDLPQSIISTERNVPRDLVIRPRGYGEVEQTCSDAAVAGADPKQRLW</sequence>
<dbReference type="InterPro" id="IPR036291">
    <property type="entry name" value="NAD(P)-bd_dom_sf"/>
</dbReference>
<proteinExistence type="predicted"/>
<reference evidence="1" key="1">
    <citation type="journal article" date="2023" name="Mol. Phylogenet. Evol.">
        <title>Genome-scale phylogeny and comparative genomics of the fungal order Sordariales.</title>
        <authorList>
            <person name="Hensen N."/>
            <person name="Bonometti L."/>
            <person name="Westerberg I."/>
            <person name="Brannstrom I.O."/>
            <person name="Guillou S."/>
            <person name="Cros-Aarteil S."/>
            <person name="Calhoun S."/>
            <person name="Haridas S."/>
            <person name="Kuo A."/>
            <person name="Mondo S."/>
            <person name="Pangilinan J."/>
            <person name="Riley R."/>
            <person name="LaButti K."/>
            <person name="Andreopoulos B."/>
            <person name="Lipzen A."/>
            <person name="Chen C."/>
            <person name="Yan M."/>
            <person name="Daum C."/>
            <person name="Ng V."/>
            <person name="Clum A."/>
            <person name="Steindorff A."/>
            <person name="Ohm R.A."/>
            <person name="Martin F."/>
            <person name="Silar P."/>
            <person name="Natvig D.O."/>
            <person name="Lalanne C."/>
            <person name="Gautier V."/>
            <person name="Ament-Velasquez S.L."/>
            <person name="Kruys A."/>
            <person name="Hutchinson M.I."/>
            <person name="Powell A.J."/>
            <person name="Barry K."/>
            <person name="Miller A.N."/>
            <person name="Grigoriev I.V."/>
            <person name="Debuchy R."/>
            <person name="Gladieux P."/>
            <person name="Hiltunen Thoren M."/>
            <person name="Johannesson H."/>
        </authorList>
    </citation>
    <scope>NUCLEOTIDE SEQUENCE</scope>
    <source>
        <strain evidence="1">CBS 532.94</strain>
    </source>
</reference>
<organism evidence="1 2">
    <name type="scientific">Achaetomium macrosporum</name>
    <dbReference type="NCBI Taxonomy" id="79813"/>
    <lineage>
        <taxon>Eukaryota</taxon>
        <taxon>Fungi</taxon>
        <taxon>Dikarya</taxon>
        <taxon>Ascomycota</taxon>
        <taxon>Pezizomycotina</taxon>
        <taxon>Sordariomycetes</taxon>
        <taxon>Sordariomycetidae</taxon>
        <taxon>Sordariales</taxon>
        <taxon>Chaetomiaceae</taxon>
        <taxon>Achaetomium</taxon>
    </lineage>
</organism>
<keyword evidence="2" id="KW-1185">Reference proteome</keyword>
<gene>
    <name evidence="1" type="ORF">C8A03DRAFT_29299</name>
</gene>
<dbReference type="AlphaFoldDB" id="A0AAN7HET4"/>
<comment type="caution">
    <text evidence="1">The sequence shown here is derived from an EMBL/GenBank/DDBJ whole genome shotgun (WGS) entry which is preliminary data.</text>
</comment>
<dbReference type="Proteomes" id="UP001303760">
    <property type="component" value="Unassembled WGS sequence"/>
</dbReference>
<name>A0AAN7HET4_9PEZI</name>
<accession>A0AAN7HET4</accession>
<dbReference type="SUPFAM" id="SSF51735">
    <property type="entry name" value="NAD(P)-binding Rossmann-fold domains"/>
    <property type="match status" value="1"/>
</dbReference>
<evidence type="ECO:0000313" key="1">
    <source>
        <dbReference type="EMBL" id="KAK4242537.1"/>
    </source>
</evidence>
<dbReference type="EMBL" id="MU860007">
    <property type="protein sequence ID" value="KAK4242537.1"/>
    <property type="molecule type" value="Genomic_DNA"/>
</dbReference>
<evidence type="ECO:0000313" key="2">
    <source>
        <dbReference type="Proteomes" id="UP001303760"/>
    </source>
</evidence>
<reference evidence="1" key="2">
    <citation type="submission" date="2023-05" db="EMBL/GenBank/DDBJ databases">
        <authorList>
            <consortium name="Lawrence Berkeley National Laboratory"/>
            <person name="Steindorff A."/>
            <person name="Hensen N."/>
            <person name="Bonometti L."/>
            <person name="Westerberg I."/>
            <person name="Brannstrom I.O."/>
            <person name="Guillou S."/>
            <person name="Cros-Aarteil S."/>
            <person name="Calhoun S."/>
            <person name="Haridas S."/>
            <person name="Kuo A."/>
            <person name="Mondo S."/>
            <person name="Pangilinan J."/>
            <person name="Riley R."/>
            <person name="Labutti K."/>
            <person name="Andreopoulos B."/>
            <person name="Lipzen A."/>
            <person name="Chen C."/>
            <person name="Yanf M."/>
            <person name="Daum C."/>
            <person name="Ng V."/>
            <person name="Clum A."/>
            <person name="Ohm R."/>
            <person name="Martin F."/>
            <person name="Silar P."/>
            <person name="Natvig D."/>
            <person name="Lalanne C."/>
            <person name="Gautier V."/>
            <person name="Ament-Velasquez S.L."/>
            <person name="Kruys A."/>
            <person name="Hutchinson M.I."/>
            <person name="Powell A.J."/>
            <person name="Barry K."/>
            <person name="Miller A.N."/>
            <person name="Grigoriev I.V."/>
            <person name="Debuchy R."/>
            <person name="Gladieux P."/>
            <person name="Thoren M.H."/>
            <person name="Johannesson H."/>
        </authorList>
    </citation>
    <scope>NUCLEOTIDE SEQUENCE</scope>
    <source>
        <strain evidence="1">CBS 532.94</strain>
    </source>
</reference>
<protein>
    <submittedName>
        <fullName evidence="1">Uncharacterized protein</fullName>
    </submittedName>
</protein>